<gene>
    <name evidence="1" type="ORF">c0_g1_i3</name>
</gene>
<organism evidence="1">
    <name type="scientific">Bactrocera latifrons</name>
    <name type="common">Malaysian fruit fly</name>
    <name type="synonym">Chaetodacus latifrons</name>
    <dbReference type="NCBI Taxonomy" id="174628"/>
    <lineage>
        <taxon>Eukaryota</taxon>
        <taxon>Metazoa</taxon>
        <taxon>Ecdysozoa</taxon>
        <taxon>Arthropoda</taxon>
        <taxon>Hexapoda</taxon>
        <taxon>Insecta</taxon>
        <taxon>Pterygota</taxon>
        <taxon>Neoptera</taxon>
        <taxon>Endopterygota</taxon>
        <taxon>Diptera</taxon>
        <taxon>Brachycera</taxon>
        <taxon>Muscomorpha</taxon>
        <taxon>Tephritoidea</taxon>
        <taxon>Tephritidae</taxon>
        <taxon>Bactrocera</taxon>
        <taxon>Bactrocera</taxon>
    </lineage>
</organism>
<proteinExistence type="predicted"/>
<dbReference type="OrthoDB" id="47883at2759"/>
<accession>A0A0K8U7D0</accession>
<name>A0A0K8U7D0_BACLA</name>
<sequence>MFLFWNRSSTRNVNPTARRTRESLGEDFVRKLDALHNDALRTGLVTTSDLQEAYRKSRDADLNPNKINMWDVTGPKILQNLTREEFSPYAYSSQPIIIKNAVAHWKAKQLLNFDYLKDLYERIPGAMDEKCQFLNFRSDFKSLQDVFAMPIVRSNLSIGQTPWYVGWSNCHSVVLEELRKLYPRPHFLPVDAEMPNTDYIFIGYEQGDFMHLDYIPRLVWQAQLQGNKSWIVAPTPECDHVCQSFSFYVEPGDAVLVDTRIWYHGSSIPNKGQFALTIQSEYG</sequence>
<reference evidence="1" key="1">
    <citation type="submission" date="2015-06" db="EMBL/GenBank/DDBJ databases">
        <authorList>
            <person name="Hoefler B.C."/>
            <person name="Straight P.D."/>
        </authorList>
    </citation>
    <scope>NUCLEOTIDE SEQUENCE</scope>
</reference>
<dbReference type="PANTHER" id="PTHR12480:SF13">
    <property type="entry name" value="LD14533P"/>
    <property type="match status" value="1"/>
</dbReference>
<dbReference type="SUPFAM" id="SSF51197">
    <property type="entry name" value="Clavaminate synthase-like"/>
    <property type="match status" value="1"/>
</dbReference>
<dbReference type="AlphaFoldDB" id="A0A0K8U7D0"/>
<dbReference type="GO" id="GO:0016706">
    <property type="term" value="F:2-oxoglutarate-dependent dioxygenase activity"/>
    <property type="evidence" value="ECO:0007669"/>
    <property type="project" value="TreeGrafter"/>
</dbReference>
<dbReference type="PANTHER" id="PTHR12480">
    <property type="entry name" value="ARGININE DEMETHYLASE AND LYSYL-HYDROXYLASE JMJD"/>
    <property type="match status" value="1"/>
</dbReference>
<protein>
    <submittedName>
        <fullName evidence="1">Uncharacterized protein</fullName>
    </submittedName>
</protein>
<dbReference type="Gene3D" id="2.60.120.650">
    <property type="entry name" value="Cupin"/>
    <property type="match status" value="1"/>
</dbReference>
<dbReference type="InterPro" id="IPR050910">
    <property type="entry name" value="JMJD6_ArgDemeth/LysHydrox"/>
</dbReference>
<evidence type="ECO:0000313" key="1">
    <source>
        <dbReference type="EMBL" id="JAI22493.1"/>
    </source>
</evidence>
<dbReference type="EMBL" id="GDHF01029821">
    <property type="protein sequence ID" value="JAI22493.1"/>
    <property type="molecule type" value="Transcribed_RNA"/>
</dbReference>